<protein>
    <recommendedName>
        <fullName evidence="4">Integral membrane protein</fullName>
    </recommendedName>
</protein>
<keyword evidence="3" id="KW-1185">Reference proteome</keyword>
<evidence type="ECO:0000256" key="1">
    <source>
        <dbReference type="SAM" id="Phobius"/>
    </source>
</evidence>
<feature type="transmembrane region" description="Helical" evidence="1">
    <location>
        <begin position="108"/>
        <end position="125"/>
    </location>
</feature>
<keyword evidence="1" id="KW-0472">Membrane</keyword>
<keyword evidence="1" id="KW-1133">Transmembrane helix</keyword>
<name>A0ABN3TT74_9ACTN</name>
<accession>A0ABN3TT74</accession>
<gene>
    <name evidence="2" type="ORF">GCM10010439_00170</name>
</gene>
<dbReference type="EMBL" id="BAAATZ010000001">
    <property type="protein sequence ID" value="GAA2718017.1"/>
    <property type="molecule type" value="Genomic_DNA"/>
</dbReference>
<evidence type="ECO:0008006" key="4">
    <source>
        <dbReference type="Google" id="ProtNLM"/>
    </source>
</evidence>
<feature type="transmembrane region" description="Helical" evidence="1">
    <location>
        <begin position="68"/>
        <end position="88"/>
    </location>
</feature>
<comment type="caution">
    <text evidence="2">The sequence shown here is derived from an EMBL/GenBank/DDBJ whole genome shotgun (WGS) entry which is preliminary data.</text>
</comment>
<proteinExistence type="predicted"/>
<feature type="transmembrane region" description="Helical" evidence="1">
    <location>
        <begin position="40"/>
        <end position="61"/>
    </location>
</feature>
<sequence>MSQTPVQPHPEVARATGVVLFGGVLMTQFLGLPLGFRLESYLGVIMILSGLLAWAGAVGLLADGGRPVWWYALANGTSTIFAWFFTYLFGLPVTETSYKGQWSDRNGLLLLFFSGNLVMLSAWVLRTRQRNTGLPVVSARDRVNKQA</sequence>
<feature type="transmembrane region" description="Helical" evidence="1">
    <location>
        <begin position="12"/>
        <end position="34"/>
    </location>
</feature>
<evidence type="ECO:0000313" key="2">
    <source>
        <dbReference type="EMBL" id="GAA2718017.1"/>
    </source>
</evidence>
<dbReference type="RefSeq" id="WP_344447940.1">
    <property type="nucleotide sequence ID" value="NZ_BAAATZ010000001.1"/>
</dbReference>
<evidence type="ECO:0000313" key="3">
    <source>
        <dbReference type="Proteomes" id="UP001501842"/>
    </source>
</evidence>
<dbReference type="Proteomes" id="UP001501842">
    <property type="component" value="Unassembled WGS sequence"/>
</dbReference>
<organism evidence="2 3">
    <name type="scientific">Actinocorallia aurantiaca</name>
    <dbReference type="NCBI Taxonomy" id="46204"/>
    <lineage>
        <taxon>Bacteria</taxon>
        <taxon>Bacillati</taxon>
        <taxon>Actinomycetota</taxon>
        <taxon>Actinomycetes</taxon>
        <taxon>Streptosporangiales</taxon>
        <taxon>Thermomonosporaceae</taxon>
        <taxon>Actinocorallia</taxon>
    </lineage>
</organism>
<reference evidence="2 3" key="1">
    <citation type="journal article" date="2019" name="Int. J. Syst. Evol. Microbiol.">
        <title>The Global Catalogue of Microorganisms (GCM) 10K type strain sequencing project: providing services to taxonomists for standard genome sequencing and annotation.</title>
        <authorList>
            <consortium name="The Broad Institute Genomics Platform"/>
            <consortium name="The Broad Institute Genome Sequencing Center for Infectious Disease"/>
            <person name="Wu L."/>
            <person name="Ma J."/>
        </authorList>
    </citation>
    <scope>NUCLEOTIDE SEQUENCE [LARGE SCALE GENOMIC DNA]</scope>
    <source>
        <strain evidence="2 3">JCM 8201</strain>
    </source>
</reference>
<keyword evidence="1" id="KW-0812">Transmembrane</keyword>